<evidence type="ECO:0000313" key="3">
    <source>
        <dbReference type="Proteomes" id="UP000324748"/>
    </source>
</evidence>
<evidence type="ECO:0000313" key="2">
    <source>
        <dbReference type="EMBL" id="KAA1064815.1"/>
    </source>
</evidence>
<evidence type="ECO:0000256" key="1">
    <source>
        <dbReference type="SAM" id="MobiDB-lite"/>
    </source>
</evidence>
<keyword evidence="3" id="KW-1185">Reference proteome</keyword>
<proteinExistence type="predicted"/>
<dbReference type="Proteomes" id="UP000324748">
    <property type="component" value="Unassembled WGS sequence"/>
</dbReference>
<feature type="region of interest" description="Disordered" evidence="1">
    <location>
        <begin position="18"/>
        <end position="46"/>
    </location>
</feature>
<gene>
    <name evidence="2" type="ORF">PGT21_015693</name>
</gene>
<dbReference type="AlphaFoldDB" id="A0A5B0LKN3"/>
<organism evidence="2 3">
    <name type="scientific">Puccinia graminis f. sp. tritici</name>
    <dbReference type="NCBI Taxonomy" id="56615"/>
    <lineage>
        <taxon>Eukaryota</taxon>
        <taxon>Fungi</taxon>
        <taxon>Dikarya</taxon>
        <taxon>Basidiomycota</taxon>
        <taxon>Pucciniomycotina</taxon>
        <taxon>Pucciniomycetes</taxon>
        <taxon>Pucciniales</taxon>
        <taxon>Pucciniaceae</taxon>
        <taxon>Puccinia</taxon>
    </lineage>
</organism>
<name>A0A5B0LKN3_PUCGR</name>
<comment type="caution">
    <text evidence="2">The sequence shown here is derived from an EMBL/GenBank/DDBJ whole genome shotgun (WGS) entry which is preliminary data.</text>
</comment>
<sequence>MSVKMEKLINMNAALAGSGSRNSVRSFVGGDGETPLDKNKRVHSSSLVRPIAKKHTSLASLGSFQTLAR</sequence>
<protein>
    <submittedName>
        <fullName evidence="2">Uncharacterized protein</fullName>
    </submittedName>
</protein>
<dbReference type="EMBL" id="VSWC01000197">
    <property type="protein sequence ID" value="KAA1064815.1"/>
    <property type="molecule type" value="Genomic_DNA"/>
</dbReference>
<reference evidence="2 3" key="1">
    <citation type="submission" date="2019-05" db="EMBL/GenBank/DDBJ databases">
        <title>Emergence of the Ug99 lineage of the wheat stem rust pathogen through somatic hybridization.</title>
        <authorList>
            <person name="Li F."/>
            <person name="Upadhyaya N.M."/>
            <person name="Sperschneider J."/>
            <person name="Matny O."/>
            <person name="Nguyen-Phuc H."/>
            <person name="Mago R."/>
            <person name="Raley C."/>
            <person name="Miller M.E."/>
            <person name="Silverstein K.A.T."/>
            <person name="Henningsen E."/>
            <person name="Hirsch C.D."/>
            <person name="Visser B."/>
            <person name="Pretorius Z.A."/>
            <person name="Steffenson B.J."/>
            <person name="Schwessinger B."/>
            <person name="Dodds P.N."/>
            <person name="Figueroa M."/>
        </authorList>
    </citation>
    <scope>NUCLEOTIDE SEQUENCE [LARGE SCALE GENOMIC DNA]</scope>
    <source>
        <strain evidence="2">21-0</strain>
    </source>
</reference>
<accession>A0A5B0LKN3</accession>